<evidence type="ECO:0000256" key="4">
    <source>
        <dbReference type="ARBA" id="ARBA00022840"/>
    </source>
</evidence>
<dbReference type="Gene3D" id="1.20.1560.10">
    <property type="entry name" value="ABC transporter type 1, transmembrane domain"/>
    <property type="match status" value="2"/>
</dbReference>
<dbReference type="InterPro" id="IPR003593">
    <property type="entry name" value="AAA+_ATPase"/>
</dbReference>
<comment type="subcellular location">
    <subcellularLocation>
        <location evidence="1">Cell membrane</location>
        <topology evidence="1">Multi-pass membrane protein</topology>
    </subcellularLocation>
</comment>
<dbReference type="EMBL" id="OBQK01000012">
    <property type="protein sequence ID" value="SOC57396.1"/>
    <property type="molecule type" value="Genomic_DNA"/>
</dbReference>
<dbReference type="GO" id="GO:0034040">
    <property type="term" value="F:ATPase-coupled lipid transmembrane transporter activity"/>
    <property type="evidence" value="ECO:0007669"/>
    <property type="project" value="TreeGrafter"/>
</dbReference>
<evidence type="ECO:0000256" key="5">
    <source>
        <dbReference type="ARBA" id="ARBA00022989"/>
    </source>
</evidence>
<evidence type="ECO:0000313" key="12">
    <source>
        <dbReference type="Proteomes" id="UP000219688"/>
    </source>
</evidence>
<feature type="transmembrane region" description="Helical" evidence="8">
    <location>
        <begin position="261"/>
        <end position="278"/>
    </location>
</feature>
<keyword evidence="6 8" id="KW-0472">Membrane</keyword>
<feature type="transmembrane region" description="Helical" evidence="8">
    <location>
        <begin position="155"/>
        <end position="174"/>
    </location>
</feature>
<dbReference type="RefSeq" id="WP_097189019.1">
    <property type="nucleotide sequence ID" value="NZ_OBQK01000012.1"/>
</dbReference>
<dbReference type="InterPro" id="IPR027417">
    <property type="entry name" value="P-loop_NTPase"/>
</dbReference>
<feature type="transmembrane region" description="Helical" evidence="8">
    <location>
        <begin position="635"/>
        <end position="654"/>
    </location>
</feature>
<feature type="transmembrane region" description="Helical" evidence="8">
    <location>
        <begin position="56"/>
        <end position="74"/>
    </location>
</feature>
<name>A0A285VVW3_9MICO</name>
<dbReference type="AlphaFoldDB" id="A0A285VVW3"/>
<feature type="compositionally biased region" description="Basic and acidic residues" evidence="7">
    <location>
        <begin position="558"/>
        <end position="576"/>
    </location>
</feature>
<dbReference type="PANTHER" id="PTHR24221:SF654">
    <property type="entry name" value="ATP-BINDING CASSETTE SUB-FAMILY B MEMBER 6"/>
    <property type="match status" value="1"/>
</dbReference>
<feature type="transmembrane region" description="Helical" evidence="8">
    <location>
        <begin position="21"/>
        <end position="44"/>
    </location>
</feature>
<reference evidence="12" key="1">
    <citation type="submission" date="2017-08" db="EMBL/GenBank/DDBJ databases">
        <authorList>
            <person name="Varghese N."/>
            <person name="Submissions S."/>
        </authorList>
    </citation>
    <scope>NUCLEOTIDE SEQUENCE [LARGE SCALE GENOMIC DNA]</scope>
    <source>
        <strain evidence="12">USBA17B2</strain>
    </source>
</reference>
<sequence>MRPFDPALLRALPATRLPVALLSGVGVLSGVVAIGQAVALAVVVARVVSGAPLAPALGWLVGLLTLRGVFAALSEYAARQAGLRVAAVVRLAVLRRWLGRPVEDRPPEEVAVTRAGEGVSAVEPYVARYLPALVTAAVVPALAVLALVVVDPWSALVVVVTLPLLPVFAALIGLHTREQTDRRWGAMALLAGHFLDVVRGLPTLVSYGRARAQVQVVREVGERHREATVRTLRTAFLSTAALELLATISVAMVAVAVGLRLAYGAMDLTVALTAILLAPEAYWPVRRVGAEFHNAADGAAVLEALAADGTLPADGSARTDRGVRADAPTGPDGHPGPVALHAVGYAHPGRERTVVDVSLSTPGGPGLTVLTGPSGAGKTTVLELLAALRRPTTGTVTAPPAHLAAQRPVLLPGTVRDNLALVGGGAADDAAMTRALERVGLRDALAAREGLDTLLGDDGFGLSAGQRARLALARATLSRTPLVLLDEPTATVAAGAVPALHEVILELARTRRVVVVTHDPVLAVHGDDHWHLEPAPLPAVAPAAPAAATDACAALSCHDERPDDHRDTTAGHRHQVDAPAHPTPAQPTPGVVEPITLPGGRRGLVLACLLGGGSVSCGVALTATSGWLIVEASTMPVVLMLMVAIVGVRAFGIFRPVLRYAERVISHDVALEDLATRRADVFARLVPLTPARLGRRSRGDVLTAVVRDLDDVVDAQVRVTVPAWSALLATAVGAALAAWHLPAAGLVITVGALTTAFLALTGYAVERTSQRAAVLARSEVQQRTTALTGRLLAVQAVTGTTADPDAVLAGIDRAEHRHQRAEAALIRARALVIAALWAVVAGTAAAVAVLAWQARSAGELTGPYAALVALVPMALADTWVGTADIAGAAARARAAADRLAAVLGRSPAVHGRGTGSPADTDVPRLVLDAVGAAWGGESRAGRHTLDLAPLDLTLRPGCRVALTGPNGVGKSTALAVLARHLDPLCGRYAVDGQDAVDLDLGATRSRIAVVDDEPHAFAGSVRANLLLARPDADDEDLLAALLAVDLGHWLATLPAGLGTTLTGLSGGERARLSMARAVLSGRPVVLLDEPAAHLDDATAVRALGGLLAAGAGRTHLMVSHRPDDLAGWDPVELARSDAAQGSISVQDRPPSSLVRMPSVVSR</sequence>
<keyword evidence="12" id="KW-1185">Reference proteome</keyword>
<dbReference type="GO" id="GO:0140359">
    <property type="term" value="F:ABC-type transporter activity"/>
    <property type="evidence" value="ECO:0007669"/>
    <property type="project" value="InterPro"/>
</dbReference>
<dbReference type="InterPro" id="IPR014223">
    <property type="entry name" value="ABC_CydC/D"/>
</dbReference>
<protein>
    <submittedName>
        <fullName evidence="11">ATP-binding cassette, subfamily C, CydCD</fullName>
    </submittedName>
</protein>
<evidence type="ECO:0000256" key="2">
    <source>
        <dbReference type="ARBA" id="ARBA00022692"/>
    </source>
</evidence>
<feature type="transmembrane region" description="Helical" evidence="8">
    <location>
        <begin position="604"/>
        <end position="629"/>
    </location>
</feature>
<dbReference type="InterPro" id="IPR003439">
    <property type="entry name" value="ABC_transporter-like_ATP-bd"/>
</dbReference>
<keyword evidence="5 8" id="KW-1133">Transmembrane helix</keyword>
<evidence type="ECO:0000313" key="11">
    <source>
        <dbReference type="EMBL" id="SOC57396.1"/>
    </source>
</evidence>
<accession>A0A285VVW3</accession>
<dbReference type="CDD" id="cd18584">
    <property type="entry name" value="ABC_6TM_AarD_CydD"/>
    <property type="match status" value="1"/>
</dbReference>
<dbReference type="GO" id="GO:0005524">
    <property type="term" value="F:ATP binding"/>
    <property type="evidence" value="ECO:0007669"/>
    <property type="project" value="UniProtKB-KW"/>
</dbReference>
<dbReference type="PANTHER" id="PTHR24221">
    <property type="entry name" value="ATP-BINDING CASSETTE SUB-FAMILY B"/>
    <property type="match status" value="1"/>
</dbReference>
<feature type="domain" description="ABC transmembrane type-1" evidence="10">
    <location>
        <begin position="605"/>
        <end position="851"/>
    </location>
</feature>
<dbReference type="CDD" id="cd03228">
    <property type="entry name" value="ABCC_MRP_Like"/>
    <property type="match status" value="1"/>
</dbReference>
<feature type="domain" description="ABC transmembrane type-1" evidence="10">
    <location>
        <begin position="20"/>
        <end position="297"/>
    </location>
</feature>
<feature type="transmembrane region" description="Helical" evidence="8">
    <location>
        <begin position="830"/>
        <end position="852"/>
    </location>
</feature>
<dbReference type="GO" id="GO:0005886">
    <property type="term" value="C:plasma membrane"/>
    <property type="evidence" value="ECO:0007669"/>
    <property type="project" value="UniProtKB-SubCell"/>
</dbReference>
<evidence type="ECO:0000256" key="1">
    <source>
        <dbReference type="ARBA" id="ARBA00004651"/>
    </source>
</evidence>
<dbReference type="SUPFAM" id="SSF90123">
    <property type="entry name" value="ABC transporter transmembrane region"/>
    <property type="match status" value="2"/>
</dbReference>
<dbReference type="PROSITE" id="PS00211">
    <property type="entry name" value="ABC_TRANSPORTER_1"/>
    <property type="match status" value="2"/>
</dbReference>
<organism evidence="11 12">
    <name type="scientific">Ornithinimicrobium cerasi</name>
    <dbReference type="NCBI Taxonomy" id="2248773"/>
    <lineage>
        <taxon>Bacteria</taxon>
        <taxon>Bacillati</taxon>
        <taxon>Actinomycetota</taxon>
        <taxon>Actinomycetes</taxon>
        <taxon>Micrococcales</taxon>
        <taxon>Ornithinimicrobiaceae</taxon>
        <taxon>Ornithinimicrobium</taxon>
    </lineage>
</organism>
<dbReference type="PROSITE" id="PS50929">
    <property type="entry name" value="ABC_TM1F"/>
    <property type="match status" value="2"/>
</dbReference>
<dbReference type="InterPro" id="IPR039421">
    <property type="entry name" value="Type_1_exporter"/>
</dbReference>
<feature type="domain" description="ABC transporter" evidence="9">
    <location>
        <begin position="338"/>
        <end position="559"/>
    </location>
</feature>
<gene>
    <name evidence="11" type="ORF">SAMN05421879_11260</name>
</gene>
<dbReference type="PROSITE" id="PS50893">
    <property type="entry name" value="ABC_TRANSPORTER_2"/>
    <property type="match status" value="2"/>
</dbReference>
<dbReference type="Proteomes" id="UP000219688">
    <property type="component" value="Unassembled WGS sequence"/>
</dbReference>
<evidence type="ECO:0000256" key="3">
    <source>
        <dbReference type="ARBA" id="ARBA00022741"/>
    </source>
</evidence>
<dbReference type="Pfam" id="PF00005">
    <property type="entry name" value="ABC_tran"/>
    <property type="match status" value="2"/>
</dbReference>
<dbReference type="NCBIfam" id="TIGR02868">
    <property type="entry name" value="CydC"/>
    <property type="match status" value="1"/>
</dbReference>
<dbReference type="Gene3D" id="3.40.50.300">
    <property type="entry name" value="P-loop containing nucleotide triphosphate hydrolases"/>
    <property type="match status" value="2"/>
</dbReference>
<proteinExistence type="predicted"/>
<evidence type="ECO:0000256" key="7">
    <source>
        <dbReference type="SAM" id="MobiDB-lite"/>
    </source>
</evidence>
<keyword evidence="2 8" id="KW-0812">Transmembrane</keyword>
<feature type="region of interest" description="Disordered" evidence="7">
    <location>
        <begin position="558"/>
        <end position="590"/>
    </location>
</feature>
<feature type="domain" description="ABC transporter" evidence="9">
    <location>
        <begin position="925"/>
        <end position="1161"/>
    </location>
</feature>
<feature type="transmembrane region" description="Helical" evidence="8">
    <location>
        <begin position="721"/>
        <end position="739"/>
    </location>
</feature>
<feature type="region of interest" description="Disordered" evidence="7">
    <location>
        <begin position="1140"/>
        <end position="1162"/>
    </location>
</feature>
<feature type="transmembrane region" description="Helical" evidence="8">
    <location>
        <begin position="235"/>
        <end position="255"/>
    </location>
</feature>
<evidence type="ECO:0000259" key="10">
    <source>
        <dbReference type="PROSITE" id="PS50929"/>
    </source>
</evidence>
<evidence type="ECO:0000259" key="9">
    <source>
        <dbReference type="PROSITE" id="PS50893"/>
    </source>
</evidence>
<dbReference type="SMART" id="SM00382">
    <property type="entry name" value="AAA"/>
    <property type="match status" value="2"/>
</dbReference>
<dbReference type="Pfam" id="PF00664">
    <property type="entry name" value="ABC_membrane"/>
    <property type="match status" value="1"/>
</dbReference>
<evidence type="ECO:0000256" key="8">
    <source>
        <dbReference type="SAM" id="Phobius"/>
    </source>
</evidence>
<dbReference type="GO" id="GO:0034775">
    <property type="term" value="P:glutathione transmembrane transport"/>
    <property type="evidence" value="ECO:0007669"/>
    <property type="project" value="InterPro"/>
</dbReference>
<dbReference type="InterPro" id="IPR011527">
    <property type="entry name" value="ABC1_TM_dom"/>
</dbReference>
<dbReference type="InterPro" id="IPR036640">
    <property type="entry name" value="ABC1_TM_sf"/>
</dbReference>
<keyword evidence="4 11" id="KW-0067">ATP-binding</keyword>
<keyword evidence="3" id="KW-0547">Nucleotide-binding</keyword>
<feature type="transmembrane region" description="Helical" evidence="8">
    <location>
        <begin position="129"/>
        <end position="149"/>
    </location>
</feature>
<dbReference type="GO" id="GO:0016887">
    <property type="term" value="F:ATP hydrolysis activity"/>
    <property type="evidence" value="ECO:0007669"/>
    <property type="project" value="InterPro"/>
</dbReference>
<dbReference type="SUPFAM" id="SSF52540">
    <property type="entry name" value="P-loop containing nucleoside triphosphate hydrolases"/>
    <property type="match status" value="2"/>
</dbReference>
<dbReference type="GO" id="GO:0045454">
    <property type="term" value="P:cell redox homeostasis"/>
    <property type="evidence" value="ECO:0007669"/>
    <property type="project" value="InterPro"/>
</dbReference>
<dbReference type="InterPro" id="IPR017871">
    <property type="entry name" value="ABC_transporter-like_CS"/>
</dbReference>
<evidence type="ECO:0000256" key="6">
    <source>
        <dbReference type="ARBA" id="ARBA00023136"/>
    </source>
</evidence>
<feature type="transmembrane region" description="Helical" evidence="8">
    <location>
        <begin position="745"/>
        <end position="765"/>
    </location>
</feature>